<dbReference type="PANTHER" id="PTHR38887">
    <property type="entry name" value="CHROMOSOME 21, WHOLE GENOME SHOTGUN SEQUENCE"/>
    <property type="match status" value="1"/>
</dbReference>
<dbReference type="InterPro" id="IPR012951">
    <property type="entry name" value="BBE"/>
</dbReference>
<dbReference type="Pfam" id="PF08031">
    <property type="entry name" value="BBE"/>
    <property type="match status" value="1"/>
</dbReference>
<gene>
    <name evidence="2" type="ORF">N7458_004559</name>
</gene>
<keyword evidence="3" id="KW-1185">Reference proteome</keyword>
<dbReference type="Gene3D" id="3.30.465.10">
    <property type="match status" value="1"/>
</dbReference>
<evidence type="ECO:0000313" key="2">
    <source>
        <dbReference type="EMBL" id="KAJ5453603.1"/>
    </source>
</evidence>
<dbReference type="PANTHER" id="PTHR38887:SF1">
    <property type="entry name" value="RAS MODIFICATION PROTEIN ERF4"/>
    <property type="match status" value="1"/>
</dbReference>
<organism evidence="2 3">
    <name type="scientific">Penicillium daleae</name>
    <dbReference type="NCBI Taxonomy" id="63821"/>
    <lineage>
        <taxon>Eukaryota</taxon>
        <taxon>Fungi</taxon>
        <taxon>Dikarya</taxon>
        <taxon>Ascomycota</taxon>
        <taxon>Pezizomycotina</taxon>
        <taxon>Eurotiomycetes</taxon>
        <taxon>Eurotiomycetidae</taxon>
        <taxon>Eurotiales</taxon>
        <taxon>Aspergillaceae</taxon>
        <taxon>Penicillium</taxon>
    </lineage>
</organism>
<protein>
    <recommendedName>
        <fullName evidence="1">Berberine/berberine-like domain-containing protein</fullName>
    </recommendedName>
</protein>
<dbReference type="EMBL" id="JAPVEA010000005">
    <property type="protein sequence ID" value="KAJ5453603.1"/>
    <property type="molecule type" value="Genomic_DNA"/>
</dbReference>
<dbReference type="GO" id="GO:0016491">
    <property type="term" value="F:oxidoreductase activity"/>
    <property type="evidence" value="ECO:0007669"/>
    <property type="project" value="InterPro"/>
</dbReference>
<dbReference type="InterPro" id="IPR016169">
    <property type="entry name" value="FAD-bd_PCMH_sub2"/>
</dbReference>
<reference evidence="2" key="1">
    <citation type="submission" date="2022-12" db="EMBL/GenBank/DDBJ databases">
        <authorList>
            <person name="Petersen C."/>
        </authorList>
    </citation>
    <scope>NUCLEOTIDE SEQUENCE</scope>
    <source>
        <strain evidence="2">IBT 16125</strain>
    </source>
</reference>
<comment type="caution">
    <text evidence="2">The sequence shown here is derived from an EMBL/GenBank/DDBJ whole genome shotgun (WGS) entry which is preliminary data.</text>
</comment>
<accession>A0AAD6C6L9</accession>
<dbReference type="InterPro" id="IPR053221">
    <property type="entry name" value="Burnettramic_acid_biosynth"/>
</dbReference>
<feature type="domain" description="Berberine/berberine-like" evidence="1">
    <location>
        <begin position="308"/>
        <end position="346"/>
    </location>
</feature>
<reference evidence="2" key="2">
    <citation type="journal article" date="2023" name="IMA Fungus">
        <title>Comparative genomic study of the Penicillium genus elucidates a diverse pangenome and 15 lateral gene transfer events.</title>
        <authorList>
            <person name="Petersen C."/>
            <person name="Sorensen T."/>
            <person name="Nielsen M.R."/>
            <person name="Sondergaard T.E."/>
            <person name="Sorensen J.L."/>
            <person name="Fitzpatrick D.A."/>
            <person name="Frisvad J.C."/>
            <person name="Nielsen K.L."/>
        </authorList>
    </citation>
    <scope>NUCLEOTIDE SEQUENCE</scope>
    <source>
        <strain evidence="2">IBT 16125</strain>
    </source>
</reference>
<dbReference type="GO" id="GO:0050660">
    <property type="term" value="F:flavin adenine dinucleotide binding"/>
    <property type="evidence" value="ECO:0007669"/>
    <property type="project" value="InterPro"/>
</dbReference>
<evidence type="ECO:0000313" key="3">
    <source>
        <dbReference type="Proteomes" id="UP001213681"/>
    </source>
</evidence>
<dbReference type="AlphaFoldDB" id="A0AAD6C6L9"/>
<proteinExistence type="predicted"/>
<dbReference type="GeneID" id="81598184"/>
<sequence>MCSASEPRYLYEQIQQREATAWHRYSDEPPCYDDSKRWGGNQEGFHDERPRNMRQSYGLKKPDEINCRPVALPQIGYGDEQPFLRGYSSDLGRYGISELEFIKLVDTINVAIIPNPENQIFQKGASIAGWFVPGAAGIGLTLGQIGVGLGTSLGHASAISRVLSSANLQVFLPRGLEICIGKTQDVEATVGLNAFPYQQQNTYGLAPQQRQMLFGNRLAPLSRVLPSLQQSGRNDPVAMLGRSLASRTNQKKMEKAEKDMAKGKNKSIDALEAGIQWIFSHDRQGHFSPGEFLNMLEPLKELSPGGGAYLNEAHYLEPQWQQTYFGSFYERLLEVKNKYDPTHLFDCYKCVGWRGEAE</sequence>
<name>A0AAD6C6L9_9EURO</name>
<dbReference type="Gene3D" id="3.40.462.20">
    <property type="match status" value="1"/>
</dbReference>
<dbReference type="RefSeq" id="XP_056766559.1">
    <property type="nucleotide sequence ID" value="XM_056907941.1"/>
</dbReference>
<evidence type="ECO:0000259" key="1">
    <source>
        <dbReference type="Pfam" id="PF08031"/>
    </source>
</evidence>
<dbReference type="Proteomes" id="UP001213681">
    <property type="component" value="Unassembled WGS sequence"/>
</dbReference>